<evidence type="ECO:0000313" key="3">
    <source>
        <dbReference type="Proteomes" id="UP001551189"/>
    </source>
</evidence>
<gene>
    <name evidence="2" type="ORF">ABZ931_24710</name>
</gene>
<feature type="region of interest" description="Disordered" evidence="1">
    <location>
        <begin position="1"/>
        <end position="23"/>
    </location>
</feature>
<protein>
    <submittedName>
        <fullName evidence="2">DUF6210 family protein</fullName>
    </submittedName>
</protein>
<dbReference type="Proteomes" id="UP001551189">
    <property type="component" value="Unassembled WGS sequence"/>
</dbReference>
<dbReference type="Pfam" id="PF19715">
    <property type="entry name" value="DUF6210"/>
    <property type="match status" value="1"/>
</dbReference>
<accession>A0ABV3B425</accession>
<keyword evidence="3" id="KW-1185">Reference proteome</keyword>
<proteinExistence type="predicted"/>
<organism evidence="2 3">
    <name type="scientific">Streptomyces neyagawaensis</name>
    <dbReference type="NCBI Taxonomy" id="42238"/>
    <lineage>
        <taxon>Bacteria</taxon>
        <taxon>Bacillati</taxon>
        <taxon>Actinomycetota</taxon>
        <taxon>Actinomycetes</taxon>
        <taxon>Kitasatosporales</taxon>
        <taxon>Streptomycetaceae</taxon>
        <taxon>Streptomyces</taxon>
    </lineage>
</organism>
<dbReference type="EMBL" id="JBEYXT010000127">
    <property type="protein sequence ID" value="MEU6804183.1"/>
    <property type="molecule type" value="Genomic_DNA"/>
</dbReference>
<sequence>MSQPRGFPAPPDRAAGPRHLELDPDGNGTGQGWVCVIVAAATGVVYRVQGGGFGCVPYEQEGYLIPLFGRDLDEELRAVFVGELHGQGTRGLDWPERLLDRLRAAVAEFHVYGSANRDDLYPASLALDESRLSEVDEAWVPVVTPDGPAILTWENSD</sequence>
<comment type="caution">
    <text evidence="2">The sequence shown here is derived from an EMBL/GenBank/DDBJ whole genome shotgun (WGS) entry which is preliminary data.</text>
</comment>
<name>A0ABV3B425_9ACTN</name>
<evidence type="ECO:0000256" key="1">
    <source>
        <dbReference type="SAM" id="MobiDB-lite"/>
    </source>
</evidence>
<evidence type="ECO:0000313" key="2">
    <source>
        <dbReference type="EMBL" id="MEU6804183.1"/>
    </source>
</evidence>
<dbReference type="InterPro" id="IPR046182">
    <property type="entry name" value="DUF6210"/>
</dbReference>
<reference evidence="2 3" key="1">
    <citation type="submission" date="2024-06" db="EMBL/GenBank/DDBJ databases">
        <title>The Natural Products Discovery Center: Release of the First 8490 Sequenced Strains for Exploring Actinobacteria Biosynthetic Diversity.</title>
        <authorList>
            <person name="Kalkreuter E."/>
            <person name="Kautsar S.A."/>
            <person name="Yang D."/>
            <person name="Bader C.D."/>
            <person name="Teijaro C.N."/>
            <person name="Fluegel L."/>
            <person name="Davis C.M."/>
            <person name="Simpson J.R."/>
            <person name="Lauterbach L."/>
            <person name="Steele A.D."/>
            <person name="Gui C."/>
            <person name="Meng S."/>
            <person name="Li G."/>
            <person name="Viehrig K."/>
            <person name="Ye F."/>
            <person name="Su P."/>
            <person name="Kiefer A.F."/>
            <person name="Nichols A."/>
            <person name="Cepeda A.J."/>
            <person name="Yan W."/>
            <person name="Fan B."/>
            <person name="Jiang Y."/>
            <person name="Adhikari A."/>
            <person name="Zheng C.-J."/>
            <person name="Schuster L."/>
            <person name="Cowan T.M."/>
            <person name="Smanski M.J."/>
            <person name="Chevrette M.G."/>
            <person name="De Carvalho L.P.S."/>
            <person name="Shen B."/>
        </authorList>
    </citation>
    <scope>NUCLEOTIDE SEQUENCE [LARGE SCALE GENOMIC DNA]</scope>
    <source>
        <strain evidence="2 3">NPDC046851</strain>
    </source>
</reference>
<dbReference type="RefSeq" id="WP_359698190.1">
    <property type="nucleotide sequence ID" value="NZ_JBEYXT010000127.1"/>
</dbReference>